<dbReference type="PANTHER" id="PTHR47326">
    <property type="entry name" value="TRANSPOSABLE ELEMENT TC3 TRANSPOSASE-LIKE PROTEIN"/>
    <property type="match status" value="1"/>
</dbReference>
<evidence type="ECO:0000313" key="2">
    <source>
        <dbReference type="Proteomes" id="UP000053825"/>
    </source>
</evidence>
<dbReference type="GO" id="GO:0003676">
    <property type="term" value="F:nucleic acid binding"/>
    <property type="evidence" value="ECO:0007669"/>
    <property type="project" value="InterPro"/>
</dbReference>
<dbReference type="PANTHER" id="PTHR47326:SF1">
    <property type="entry name" value="HTH PSQ-TYPE DOMAIN-CONTAINING PROTEIN"/>
    <property type="match status" value="1"/>
</dbReference>
<dbReference type="InterPro" id="IPR036397">
    <property type="entry name" value="RNaseH_sf"/>
</dbReference>
<evidence type="ECO:0000313" key="1">
    <source>
        <dbReference type="EMBL" id="KOC58611.1"/>
    </source>
</evidence>
<feature type="non-terminal residue" evidence="1">
    <location>
        <position position="1"/>
    </location>
</feature>
<keyword evidence="2" id="KW-1185">Reference proteome</keyword>
<gene>
    <name evidence="1" type="ORF">WH47_05735</name>
</gene>
<comment type="caution">
    <text evidence="1">The sequence shown here is derived from an EMBL/GenBank/DDBJ whole genome shotgun (WGS) entry which is preliminary data.</text>
</comment>
<reference evidence="2" key="1">
    <citation type="submission" date="2015-07" db="EMBL/GenBank/DDBJ databases">
        <title>The genome of Habropoda laboriosa.</title>
        <authorList>
            <person name="Pan H."/>
            <person name="Kapheim K."/>
        </authorList>
    </citation>
    <scope>NUCLEOTIDE SEQUENCE [LARGE SCALE GENOMIC DNA]</scope>
</reference>
<dbReference type="EMBL" id="LHQN01015258">
    <property type="protein sequence ID" value="KOC58611.1"/>
    <property type="molecule type" value="Genomic_DNA"/>
</dbReference>
<proteinExistence type="predicted"/>
<dbReference type="AlphaFoldDB" id="A0A0L7QJA0"/>
<accession>A0A0L7QJA0</accession>
<name>A0A0L7QJA0_9HYME</name>
<sequence>SPDLNPLDFYLWEHLKTTVYAIPMKNEEVFRRCIMEACENIRANPDIFELVRKSIARRIYACIASYGLHFKHVLRIHIFDVNIHFWTYV</sequence>
<dbReference type="Proteomes" id="UP000053825">
    <property type="component" value="Unassembled WGS sequence"/>
</dbReference>
<dbReference type="Gene3D" id="3.30.420.10">
    <property type="entry name" value="Ribonuclease H-like superfamily/Ribonuclease H"/>
    <property type="match status" value="1"/>
</dbReference>
<protein>
    <submittedName>
        <fullName evidence="1">Uncharacterized protein</fullName>
    </submittedName>
</protein>
<organism evidence="1 2">
    <name type="scientific">Habropoda laboriosa</name>
    <dbReference type="NCBI Taxonomy" id="597456"/>
    <lineage>
        <taxon>Eukaryota</taxon>
        <taxon>Metazoa</taxon>
        <taxon>Ecdysozoa</taxon>
        <taxon>Arthropoda</taxon>
        <taxon>Hexapoda</taxon>
        <taxon>Insecta</taxon>
        <taxon>Pterygota</taxon>
        <taxon>Neoptera</taxon>
        <taxon>Endopterygota</taxon>
        <taxon>Hymenoptera</taxon>
        <taxon>Apocrita</taxon>
        <taxon>Aculeata</taxon>
        <taxon>Apoidea</taxon>
        <taxon>Anthophila</taxon>
        <taxon>Apidae</taxon>
        <taxon>Habropoda</taxon>
    </lineage>
</organism>